<accession>A0ABS5VS75</accession>
<dbReference type="Proteomes" id="UP000772618">
    <property type="component" value="Unassembled WGS sequence"/>
</dbReference>
<name>A0ABS5VS75_9BACT</name>
<sequence length="183" mass="21709">MDNKGFDPVVIEDYKTRMKQKGQNYLLDESEEPSDEYVHFYFIGNYENKEVIYDTVMYTLRMQHESELFEIAEHRAAKHFPQYKKITYDEDENGNLENLDALEEEIGLFMAEVIMELEEEEAVKVKEHVDMDIHTDFGIALDVGFHLDKITSKDIEKFIKDFNEDTLSLDETLYSFQTEDMEE</sequence>
<dbReference type="RefSeq" id="WP_254153605.1">
    <property type="nucleotide sequence ID" value="NZ_JAHESD010000018.1"/>
</dbReference>
<evidence type="ECO:0000313" key="2">
    <source>
        <dbReference type="Proteomes" id="UP000772618"/>
    </source>
</evidence>
<dbReference type="EMBL" id="JAHESD010000018">
    <property type="protein sequence ID" value="MBT1703642.1"/>
    <property type="molecule type" value="Genomic_DNA"/>
</dbReference>
<proteinExistence type="predicted"/>
<reference evidence="1 2" key="1">
    <citation type="submission" date="2021-05" db="EMBL/GenBank/DDBJ databases">
        <title>A Polyphasic approach of four new species of the genus Ohtaekwangia: Ohtaekwangia histidinii sp. nov., Ohtaekwangia cretensis sp. nov., Ohtaekwangia indiensis sp. nov., Ohtaekwangia reichenbachii sp. nov. from diverse environment.</title>
        <authorList>
            <person name="Octaviana S."/>
        </authorList>
    </citation>
    <scope>NUCLEOTIDE SEQUENCE [LARGE SCALE GENOMIC DNA]</scope>
    <source>
        <strain evidence="1 2">PWU20</strain>
    </source>
</reference>
<evidence type="ECO:0000313" key="1">
    <source>
        <dbReference type="EMBL" id="MBT1703642.1"/>
    </source>
</evidence>
<protein>
    <submittedName>
        <fullName evidence="1">Uncharacterized protein</fullName>
    </submittedName>
</protein>
<keyword evidence="2" id="KW-1185">Reference proteome</keyword>
<gene>
    <name evidence="1" type="ORF">KK060_10150</name>
</gene>
<comment type="caution">
    <text evidence="1">The sequence shown here is derived from an EMBL/GenBank/DDBJ whole genome shotgun (WGS) entry which is preliminary data.</text>
</comment>
<organism evidence="1 2">
    <name type="scientific">Chryseosolibacter indicus</name>
    <dbReference type="NCBI Taxonomy" id="2782351"/>
    <lineage>
        <taxon>Bacteria</taxon>
        <taxon>Pseudomonadati</taxon>
        <taxon>Bacteroidota</taxon>
        <taxon>Cytophagia</taxon>
        <taxon>Cytophagales</taxon>
        <taxon>Chryseotaleaceae</taxon>
        <taxon>Chryseosolibacter</taxon>
    </lineage>
</organism>